<dbReference type="EMBL" id="JSYL01000001">
    <property type="protein sequence ID" value="KIA90684.1"/>
    <property type="molecule type" value="Genomic_DNA"/>
</dbReference>
<sequence length="78" mass="8829">MFLFFVSIFNFSTLFNSFHKTKLLKNVQWKSNILLSILKSHLQPAAAEAGTEGGNVCHKKPAKKTSLVNYIFEILSKI</sequence>
<evidence type="ECO:0000313" key="2">
    <source>
        <dbReference type="Proteomes" id="UP000031473"/>
    </source>
</evidence>
<keyword evidence="2" id="KW-1185">Reference proteome</keyword>
<comment type="caution">
    <text evidence="1">The sequence shown here is derived from an EMBL/GenBank/DDBJ whole genome shotgun (WGS) entry which is preliminary data.</text>
</comment>
<organism evidence="1 2">
    <name type="scientific">Kaistella jeonii</name>
    <dbReference type="NCBI Taxonomy" id="266749"/>
    <lineage>
        <taxon>Bacteria</taxon>
        <taxon>Pseudomonadati</taxon>
        <taxon>Bacteroidota</taxon>
        <taxon>Flavobacteriia</taxon>
        <taxon>Flavobacteriales</taxon>
        <taxon>Weeksellaceae</taxon>
        <taxon>Chryseobacterium group</taxon>
        <taxon>Kaistella</taxon>
    </lineage>
</organism>
<dbReference type="AlphaFoldDB" id="A0A0C1FS04"/>
<protein>
    <submittedName>
        <fullName evidence="1">Uncharacterized protein</fullName>
    </submittedName>
</protein>
<gene>
    <name evidence="1" type="ORF">OA86_02065</name>
</gene>
<reference evidence="1 2" key="1">
    <citation type="submission" date="2014-10" db="EMBL/GenBank/DDBJ databases">
        <title>Kaistella jeonii genome.</title>
        <authorList>
            <person name="Clayton J.T."/>
            <person name="Newman J.D."/>
        </authorList>
    </citation>
    <scope>NUCLEOTIDE SEQUENCE [LARGE SCALE GENOMIC DNA]</scope>
    <source>
        <strain evidence="1 2">DSM 17048</strain>
    </source>
</reference>
<name>A0A0C1FS04_9FLAO</name>
<accession>A0A0C1FS04</accession>
<proteinExistence type="predicted"/>
<evidence type="ECO:0000313" key="1">
    <source>
        <dbReference type="EMBL" id="KIA90684.1"/>
    </source>
</evidence>
<dbReference type="Proteomes" id="UP000031473">
    <property type="component" value="Unassembled WGS sequence"/>
</dbReference>